<dbReference type="Proteomes" id="UP001229773">
    <property type="component" value="Chromosome"/>
</dbReference>
<gene>
    <name evidence="3" type="ORF">RAM05_10860</name>
</gene>
<organism evidence="3 4">
    <name type="scientific">Snodgrassella alvi</name>
    <dbReference type="NCBI Taxonomy" id="1196083"/>
    <lineage>
        <taxon>Bacteria</taxon>
        <taxon>Pseudomonadati</taxon>
        <taxon>Pseudomonadota</taxon>
        <taxon>Betaproteobacteria</taxon>
        <taxon>Neisseriales</taxon>
        <taxon>Neisseriaceae</taxon>
        <taxon>Snodgrassella</taxon>
    </lineage>
</organism>
<evidence type="ECO:0000313" key="4">
    <source>
        <dbReference type="Proteomes" id="UP001229773"/>
    </source>
</evidence>
<dbReference type="GeneID" id="32536637"/>
<evidence type="ECO:0000313" key="3">
    <source>
        <dbReference type="EMBL" id="WLS98324.1"/>
    </source>
</evidence>
<dbReference type="SUPFAM" id="SSF55729">
    <property type="entry name" value="Acyl-CoA N-acyltransferases (Nat)"/>
    <property type="match status" value="1"/>
</dbReference>
<feature type="domain" description="N-acetyltransferase" evidence="2">
    <location>
        <begin position="1"/>
        <end position="148"/>
    </location>
</feature>
<sequence>MQVKRIDKSHWQSFSKYHYLSHFHIAAAKCYGAYIENELVGFCSVMRFPHPKLKNLIKVHRLVVYPDYQGLGIGMRLLEIVADNYIQHNQFGIVTSSPQLIKSLNNSPKWGLITQGRNARGNGKINGSKRTKNTDSRHRYTTSWRYKG</sequence>
<dbReference type="Gene3D" id="3.40.630.30">
    <property type="match status" value="1"/>
</dbReference>
<dbReference type="InterPro" id="IPR000182">
    <property type="entry name" value="GNAT_dom"/>
</dbReference>
<dbReference type="AlphaFoldDB" id="A0ABD7Z3X1"/>
<protein>
    <submittedName>
        <fullName evidence="3">GNAT family N-acetyltransferase</fullName>
        <ecNumber evidence="3">2.3.1.-</ecNumber>
    </submittedName>
</protein>
<dbReference type="EC" id="2.3.1.-" evidence="3"/>
<name>A0ABD7Z3X1_9NEIS</name>
<dbReference type="CDD" id="cd04301">
    <property type="entry name" value="NAT_SF"/>
    <property type="match status" value="1"/>
</dbReference>
<keyword evidence="3" id="KW-0012">Acyltransferase</keyword>
<accession>A0ABD7Z3X1</accession>
<evidence type="ECO:0000256" key="1">
    <source>
        <dbReference type="SAM" id="MobiDB-lite"/>
    </source>
</evidence>
<dbReference type="GO" id="GO:0016746">
    <property type="term" value="F:acyltransferase activity"/>
    <property type="evidence" value="ECO:0007669"/>
    <property type="project" value="UniProtKB-KW"/>
</dbReference>
<dbReference type="InterPro" id="IPR016181">
    <property type="entry name" value="Acyl_CoA_acyltransferase"/>
</dbReference>
<keyword evidence="3" id="KW-0808">Transferase</keyword>
<feature type="region of interest" description="Disordered" evidence="1">
    <location>
        <begin position="120"/>
        <end position="148"/>
    </location>
</feature>
<dbReference type="EMBL" id="CP132375">
    <property type="protein sequence ID" value="WLS98324.1"/>
    <property type="molecule type" value="Genomic_DNA"/>
</dbReference>
<dbReference type="Pfam" id="PF00583">
    <property type="entry name" value="Acetyltransf_1"/>
    <property type="match status" value="1"/>
</dbReference>
<dbReference type="PROSITE" id="PS51186">
    <property type="entry name" value="GNAT"/>
    <property type="match status" value="1"/>
</dbReference>
<reference evidence="3 4" key="1">
    <citation type="submission" date="2023-08" db="EMBL/GenBank/DDBJ databases">
        <title>Complete genome sequences of 12 bacterial strains from the honey bee gut, resolved with long-read nanopore sequencing.</title>
        <authorList>
            <person name="Kwong W.K."/>
            <person name="Acheampong S."/>
            <person name="Polat M.F."/>
        </authorList>
    </citation>
    <scope>NUCLEOTIDE SEQUENCE [LARGE SCALE GENOMIC DNA]</scope>
    <source>
        <strain evidence="4">wkB9</strain>
    </source>
</reference>
<dbReference type="RefSeq" id="WP_080690463.1">
    <property type="nucleotide sequence ID" value="NZ_CP132375.1"/>
</dbReference>
<evidence type="ECO:0000259" key="2">
    <source>
        <dbReference type="PROSITE" id="PS51186"/>
    </source>
</evidence>
<proteinExistence type="predicted"/>